<keyword evidence="1" id="KW-0472">Membrane</keyword>
<feature type="transmembrane region" description="Helical" evidence="1">
    <location>
        <begin position="31"/>
        <end position="51"/>
    </location>
</feature>
<evidence type="ECO:0000313" key="2">
    <source>
        <dbReference type="EMBL" id="MCJ2544145.1"/>
    </source>
</evidence>
<keyword evidence="1" id="KW-1133">Transmembrane helix</keyword>
<protein>
    <submittedName>
        <fullName evidence="2">Uncharacterized protein</fullName>
    </submittedName>
</protein>
<reference evidence="2" key="1">
    <citation type="submission" date="2021-02" db="EMBL/GenBank/DDBJ databases">
        <title>The CRISPR/cas machinery reduction and long-range gene transfer in the hot spring cyanobacterium Synechococcus.</title>
        <authorList>
            <person name="Dvorak P."/>
            <person name="Jahodarova E."/>
            <person name="Hasler P."/>
            <person name="Poulickova A."/>
        </authorList>
    </citation>
    <scope>NUCLEOTIDE SEQUENCE</scope>
    <source>
        <strain evidence="2">Rupite</strain>
    </source>
</reference>
<accession>A0ABT0CED2</accession>
<dbReference type="Proteomes" id="UP000830835">
    <property type="component" value="Unassembled WGS sequence"/>
</dbReference>
<sequence>MLIILTIVILLGFWALRLMEQAFQRQEFSRMLAGTLVAVAAGGVLTCYFLMSDTLQMLFHLQAQAPPPYAQDLISDLNWLD</sequence>
<name>A0ABT0CED2_THEVL</name>
<dbReference type="EMBL" id="JAFIRA010000048">
    <property type="protein sequence ID" value="MCJ2544145.1"/>
    <property type="molecule type" value="Genomic_DNA"/>
</dbReference>
<comment type="caution">
    <text evidence="2">The sequence shown here is derived from an EMBL/GenBank/DDBJ whole genome shotgun (WGS) entry which is preliminary data.</text>
</comment>
<keyword evidence="1" id="KW-0812">Transmembrane</keyword>
<evidence type="ECO:0000313" key="3">
    <source>
        <dbReference type="Proteomes" id="UP000830835"/>
    </source>
</evidence>
<gene>
    <name evidence="2" type="ORF">JX360_14740</name>
</gene>
<evidence type="ECO:0000256" key="1">
    <source>
        <dbReference type="SAM" id="Phobius"/>
    </source>
</evidence>
<keyword evidence="3" id="KW-1185">Reference proteome</keyword>
<proteinExistence type="predicted"/>
<organism evidence="2 3">
    <name type="scientific">Thermostichus vulcanus str. 'Rupite'</name>
    <dbReference type="NCBI Taxonomy" id="2813851"/>
    <lineage>
        <taxon>Bacteria</taxon>
        <taxon>Bacillati</taxon>
        <taxon>Cyanobacteriota</taxon>
        <taxon>Cyanophyceae</taxon>
        <taxon>Thermostichales</taxon>
        <taxon>Thermostichaceae</taxon>
        <taxon>Thermostichus</taxon>
    </lineage>
</organism>